<accession>A0A9P5Y141</accession>
<evidence type="ECO:0000313" key="2">
    <source>
        <dbReference type="EMBL" id="KAF9460317.1"/>
    </source>
</evidence>
<comment type="caution">
    <text evidence="2">The sequence shown here is derived from an EMBL/GenBank/DDBJ whole genome shotgun (WGS) entry which is preliminary data.</text>
</comment>
<keyword evidence="3" id="KW-1185">Reference proteome</keyword>
<proteinExistence type="predicted"/>
<organism evidence="2 3">
    <name type="scientific">Collybia nuda</name>
    <dbReference type="NCBI Taxonomy" id="64659"/>
    <lineage>
        <taxon>Eukaryota</taxon>
        <taxon>Fungi</taxon>
        <taxon>Dikarya</taxon>
        <taxon>Basidiomycota</taxon>
        <taxon>Agaricomycotina</taxon>
        <taxon>Agaricomycetes</taxon>
        <taxon>Agaricomycetidae</taxon>
        <taxon>Agaricales</taxon>
        <taxon>Tricholomatineae</taxon>
        <taxon>Clitocybaceae</taxon>
        <taxon>Collybia</taxon>
    </lineage>
</organism>
<evidence type="ECO:0000313" key="3">
    <source>
        <dbReference type="Proteomes" id="UP000807353"/>
    </source>
</evidence>
<name>A0A9P5Y141_9AGAR</name>
<reference evidence="2" key="1">
    <citation type="submission" date="2020-11" db="EMBL/GenBank/DDBJ databases">
        <authorList>
            <consortium name="DOE Joint Genome Institute"/>
            <person name="Ahrendt S."/>
            <person name="Riley R."/>
            <person name="Andreopoulos W."/>
            <person name="Labutti K."/>
            <person name="Pangilinan J."/>
            <person name="Ruiz-Duenas F.J."/>
            <person name="Barrasa J.M."/>
            <person name="Sanchez-Garcia M."/>
            <person name="Camarero S."/>
            <person name="Miyauchi S."/>
            <person name="Serrano A."/>
            <person name="Linde D."/>
            <person name="Babiker R."/>
            <person name="Drula E."/>
            <person name="Ayuso-Fernandez I."/>
            <person name="Pacheco R."/>
            <person name="Padilla G."/>
            <person name="Ferreira P."/>
            <person name="Barriuso J."/>
            <person name="Kellner H."/>
            <person name="Castanera R."/>
            <person name="Alfaro M."/>
            <person name="Ramirez L."/>
            <person name="Pisabarro A.G."/>
            <person name="Kuo A."/>
            <person name="Tritt A."/>
            <person name="Lipzen A."/>
            <person name="He G."/>
            <person name="Yan M."/>
            <person name="Ng V."/>
            <person name="Cullen D."/>
            <person name="Martin F."/>
            <person name="Rosso M.-N."/>
            <person name="Henrissat B."/>
            <person name="Hibbett D."/>
            <person name="Martinez A.T."/>
            <person name="Grigoriev I.V."/>
        </authorList>
    </citation>
    <scope>NUCLEOTIDE SEQUENCE</scope>
    <source>
        <strain evidence="2">CBS 247.69</strain>
    </source>
</reference>
<gene>
    <name evidence="2" type="ORF">BDZ94DRAFT_1266287</name>
</gene>
<feature type="compositionally biased region" description="Low complexity" evidence="1">
    <location>
        <begin position="353"/>
        <end position="372"/>
    </location>
</feature>
<dbReference type="AlphaFoldDB" id="A0A9P5Y141"/>
<dbReference type="EMBL" id="MU150300">
    <property type="protein sequence ID" value="KAF9460317.1"/>
    <property type="molecule type" value="Genomic_DNA"/>
</dbReference>
<feature type="region of interest" description="Disordered" evidence="1">
    <location>
        <begin position="342"/>
        <end position="372"/>
    </location>
</feature>
<sequence length="544" mass="60555">MPQTLDDLGAQNKPTPVDIERIRKREGLSVLQERTNSVTVDLNPPSTVHEQRTVTILYTPGTSFKLGVPLIATPRSSSVSLAIREPEAKERCVTPGPGDAKDVRRLKRYSAAEEKLAKTFRNCNTELSPQELKIRALEKATSILNSHAHDARDRAQELQVILADREMDRVVFETLKRERWMEEKRQLAVEQERKVVSEQLDTLTKSLHDDGSHASHTQAHAPTAQVRKHVNLIKFLETSQTHKPIHPHTPITLYAERSLRRRTMDKVSPMRLRTSSTIHSSAEFPKHHLRSISLDGHISSHPISIPQAKSLLKSNIPTHRVPLGVVTEGVVLDSPHTCTTTALSDHSTSFDELPSTPLTTATSTLPDPTLPTDLNCERETNLDSRNGTAIIFCPTPQITSEDLIDNIHVSLPDYAVDLFTRFEADMEPLQPISYPLDPQPNPHASDKTFPSRRPESSFLQVPSPTKQKDPFIKRPGSHRNLRSLISIPEALSSRLRVEKQNLNPGGGQGNQVTPRSSVSSLVVGDTHGGIGAKVKKRFSALRLH</sequence>
<protein>
    <submittedName>
        <fullName evidence="2">Uncharacterized protein</fullName>
    </submittedName>
</protein>
<feature type="region of interest" description="Disordered" evidence="1">
    <location>
        <begin position="430"/>
        <end position="478"/>
    </location>
</feature>
<dbReference type="Proteomes" id="UP000807353">
    <property type="component" value="Unassembled WGS sequence"/>
</dbReference>
<dbReference type="OrthoDB" id="3254613at2759"/>
<evidence type="ECO:0000256" key="1">
    <source>
        <dbReference type="SAM" id="MobiDB-lite"/>
    </source>
</evidence>